<dbReference type="Gene3D" id="1.20.1090.10">
    <property type="entry name" value="Dehydroquinate synthase-like - alpha domain"/>
    <property type="match status" value="1"/>
</dbReference>
<dbReference type="InterPro" id="IPR056798">
    <property type="entry name" value="ADH_Fe_C"/>
</dbReference>
<comment type="caution">
    <text evidence="4">The sequence shown here is derived from an EMBL/GenBank/DDBJ whole genome shotgun (WGS) entry which is preliminary data.</text>
</comment>
<dbReference type="PROSITE" id="PS00913">
    <property type="entry name" value="ADH_IRON_1"/>
    <property type="match status" value="1"/>
</dbReference>
<name>A0ABT1N4J2_9GAMM</name>
<keyword evidence="5" id="KW-1185">Reference proteome</keyword>
<dbReference type="PANTHER" id="PTHR11496:SF83">
    <property type="entry name" value="HYDROXYACID-OXOACID TRANSHYDROGENASE, MITOCHONDRIAL"/>
    <property type="match status" value="1"/>
</dbReference>
<dbReference type="Proteomes" id="UP001524460">
    <property type="component" value="Unassembled WGS sequence"/>
</dbReference>
<dbReference type="Pfam" id="PF25137">
    <property type="entry name" value="ADH_Fe_C"/>
    <property type="match status" value="1"/>
</dbReference>
<evidence type="ECO:0000259" key="3">
    <source>
        <dbReference type="Pfam" id="PF25137"/>
    </source>
</evidence>
<evidence type="ECO:0000259" key="2">
    <source>
        <dbReference type="Pfam" id="PF00465"/>
    </source>
</evidence>
<reference evidence="4 5" key="1">
    <citation type="submission" date="2022-07" db="EMBL/GenBank/DDBJ databases">
        <title>Photobacterium pectinilyticum sp. nov., a marine bacterium isolated from surface seawater of Qingdao offshore.</title>
        <authorList>
            <person name="Wang X."/>
        </authorList>
    </citation>
    <scope>NUCLEOTIDE SEQUENCE [LARGE SCALE GENOMIC DNA]</scope>
    <source>
        <strain evidence="4 5">ZSDE20</strain>
    </source>
</reference>
<dbReference type="CDD" id="cd08180">
    <property type="entry name" value="PDD"/>
    <property type="match status" value="1"/>
</dbReference>
<protein>
    <submittedName>
        <fullName evidence="4">Iron-containing alcohol dehydrogenase</fullName>
    </submittedName>
</protein>
<dbReference type="Pfam" id="PF00465">
    <property type="entry name" value="Fe-ADH"/>
    <property type="match status" value="1"/>
</dbReference>
<feature type="domain" description="Alcohol dehydrogenase iron-type/glycerol dehydrogenase GldA" evidence="2">
    <location>
        <begin position="7"/>
        <end position="158"/>
    </location>
</feature>
<accession>A0ABT1N4J2</accession>
<dbReference type="Gene3D" id="3.40.50.1970">
    <property type="match status" value="1"/>
</dbReference>
<evidence type="ECO:0000256" key="1">
    <source>
        <dbReference type="ARBA" id="ARBA00023002"/>
    </source>
</evidence>
<dbReference type="EMBL" id="JANEYT010000042">
    <property type="protein sequence ID" value="MCQ1059653.1"/>
    <property type="molecule type" value="Genomic_DNA"/>
</dbReference>
<evidence type="ECO:0000313" key="5">
    <source>
        <dbReference type="Proteomes" id="UP001524460"/>
    </source>
</evidence>
<sequence length="369" mass="39668">MKPFSIPTKLISGPNSLAALYQLCKKRIWLVCDPFLSETEALKQIVTGLSQRNQVALFTDVKPDPTTEDVAKGVSVMEAFEPDVVIAYGGGSAIDLTKAIRFVGQKRGYHSGCFIVIPTTSGTGSEVTNISVISQPERQIKVPLVDDELLPDIAILDPSQTLTVPPAVTANTGIDVLTHAIEAVVSAKSDDFSNALAEKAITLVFKYLKPAFIDGNDIEAREKLHNASCLAGMAFNHAGLGLTHAIAHQLGATLHIPHGLANALLLTSVMEFNRKCNKTEATYARLARCLGFVPRGADCKTGADALIHETRVLIDAVGITEVGARLNLIPKNDEHLLLAIANQAQQDITLKTNPVRPDVKEICEIIRAI</sequence>
<dbReference type="InterPro" id="IPR039697">
    <property type="entry name" value="Alcohol_dehydrogenase_Fe"/>
</dbReference>
<dbReference type="PROSITE" id="PS00060">
    <property type="entry name" value="ADH_IRON_2"/>
    <property type="match status" value="1"/>
</dbReference>
<dbReference type="RefSeq" id="WP_255043742.1">
    <property type="nucleotide sequence ID" value="NZ_JANEYT010000042.1"/>
</dbReference>
<gene>
    <name evidence="4" type="ORF">NHN17_16520</name>
</gene>
<organism evidence="4 5">
    <name type="scientific">Photobacterium pectinilyticum</name>
    <dbReference type="NCBI Taxonomy" id="2906793"/>
    <lineage>
        <taxon>Bacteria</taxon>
        <taxon>Pseudomonadati</taxon>
        <taxon>Pseudomonadota</taxon>
        <taxon>Gammaproteobacteria</taxon>
        <taxon>Vibrionales</taxon>
        <taxon>Vibrionaceae</taxon>
        <taxon>Photobacterium</taxon>
    </lineage>
</organism>
<dbReference type="InterPro" id="IPR001670">
    <property type="entry name" value="ADH_Fe/GldA"/>
</dbReference>
<dbReference type="SUPFAM" id="SSF56796">
    <property type="entry name" value="Dehydroquinate synthase-like"/>
    <property type="match status" value="1"/>
</dbReference>
<proteinExistence type="predicted"/>
<feature type="domain" description="Fe-containing alcohol dehydrogenase-like C-terminal" evidence="3">
    <location>
        <begin position="169"/>
        <end position="368"/>
    </location>
</feature>
<evidence type="ECO:0000313" key="4">
    <source>
        <dbReference type="EMBL" id="MCQ1059653.1"/>
    </source>
</evidence>
<dbReference type="PANTHER" id="PTHR11496">
    <property type="entry name" value="ALCOHOL DEHYDROGENASE"/>
    <property type="match status" value="1"/>
</dbReference>
<dbReference type="InterPro" id="IPR018211">
    <property type="entry name" value="ADH_Fe_CS"/>
</dbReference>
<keyword evidence="1" id="KW-0560">Oxidoreductase</keyword>